<name>A0A9N7JL22_CLOSE</name>
<feature type="transmembrane region" description="Helical" evidence="1">
    <location>
        <begin position="7"/>
        <end position="28"/>
    </location>
</feature>
<evidence type="ECO:0000313" key="5">
    <source>
        <dbReference type="Proteomes" id="UP001055437"/>
    </source>
</evidence>
<dbReference type="OrthoDB" id="1934987at2"/>
<sequence>MKIFKKGYLFNTFTSIIILVSFLITIKIDNDSRLPQNANTDYFMNSLPYIYLILICLIALITFNLYKAITTKKTN</sequence>
<keyword evidence="5" id="KW-1185">Reference proteome</keyword>
<dbReference type="GeneID" id="303559993"/>
<proteinExistence type="predicted"/>
<feature type="transmembrane region" description="Helical" evidence="1">
    <location>
        <begin position="48"/>
        <end position="66"/>
    </location>
</feature>
<dbReference type="RefSeq" id="WP_066675796.1">
    <property type="nucleotide sequence ID" value="NZ_CABMIZ010000011.1"/>
</dbReference>
<dbReference type="EMBL" id="CP099799">
    <property type="protein sequence ID" value="USS00397.1"/>
    <property type="molecule type" value="Genomic_DNA"/>
</dbReference>
<dbReference type="EMBL" id="CP023671">
    <property type="protein sequence ID" value="AYE33831.1"/>
    <property type="molecule type" value="Genomic_DNA"/>
</dbReference>
<evidence type="ECO:0000256" key="1">
    <source>
        <dbReference type="SAM" id="Phobius"/>
    </source>
</evidence>
<keyword evidence="1" id="KW-1133">Transmembrane helix</keyword>
<reference evidence="3" key="2">
    <citation type="submission" date="2022-06" db="EMBL/GenBank/DDBJ databases">
        <authorList>
            <person name="Holder M.E."/>
            <person name="Ajami N.J."/>
            <person name="Petrosino J.F."/>
        </authorList>
    </citation>
    <scope>NUCLEOTIDE SEQUENCE</scope>
    <source>
        <strain evidence="3">RMA 8861</strain>
    </source>
</reference>
<dbReference type="Proteomes" id="UP001055437">
    <property type="component" value="Chromosome"/>
</dbReference>
<keyword evidence="1" id="KW-0812">Transmembrane</keyword>
<dbReference type="Proteomes" id="UP000280586">
    <property type="component" value="Chromosome"/>
</dbReference>
<evidence type="ECO:0008006" key="6">
    <source>
        <dbReference type="Google" id="ProtNLM"/>
    </source>
</evidence>
<evidence type="ECO:0000313" key="4">
    <source>
        <dbReference type="Proteomes" id="UP000280586"/>
    </source>
</evidence>
<organism evidence="2 4">
    <name type="scientific">Clostridium septicum</name>
    <dbReference type="NCBI Taxonomy" id="1504"/>
    <lineage>
        <taxon>Bacteria</taxon>
        <taxon>Bacillati</taxon>
        <taxon>Bacillota</taxon>
        <taxon>Clostridia</taxon>
        <taxon>Eubacteriales</taxon>
        <taxon>Clostridiaceae</taxon>
        <taxon>Clostridium</taxon>
    </lineage>
</organism>
<reference evidence="2 4" key="1">
    <citation type="submission" date="2017-09" db="EMBL/GenBank/DDBJ databases">
        <authorList>
            <person name="Thomas P."/>
            <person name="Seyboldt C."/>
        </authorList>
    </citation>
    <scope>NUCLEOTIDE SEQUENCE [LARGE SCALE GENOMIC DNA]</scope>
    <source>
        <strain evidence="2 4">DSM 7534</strain>
    </source>
</reference>
<keyword evidence="1" id="KW-0472">Membrane</keyword>
<dbReference type="KEGG" id="csep:CP523_04760"/>
<gene>
    <name evidence="2" type="ORF">CP523_04760</name>
    <name evidence="3" type="ORF">NH397_13015</name>
</gene>
<accession>A0A9N7JL22</accession>
<evidence type="ECO:0000313" key="3">
    <source>
        <dbReference type="EMBL" id="USS00397.1"/>
    </source>
</evidence>
<evidence type="ECO:0000313" key="2">
    <source>
        <dbReference type="EMBL" id="AYE33831.1"/>
    </source>
</evidence>
<dbReference type="AlphaFoldDB" id="A0A9N7JL22"/>
<protein>
    <recommendedName>
        <fullName evidence="6">DUF3955 domain-containing protein</fullName>
    </recommendedName>
</protein>